<feature type="domain" description="Inner membrane protein YgaP-like transmembrane" evidence="2">
    <location>
        <begin position="4"/>
        <end position="58"/>
    </location>
</feature>
<dbReference type="STRING" id="123214.PERMA_1718"/>
<feature type="transmembrane region" description="Helical" evidence="1">
    <location>
        <begin position="28"/>
        <end position="52"/>
    </location>
</feature>
<dbReference type="HOGENOM" id="CLU_176022_3_1_0"/>
<sequence>MAFWDAVVRVLIGIILIFLGIEKGGAWVIGEVVGFVLILTAITTFCPLYTLAGVSSKGEDLKEA</sequence>
<keyword evidence="1" id="KW-0472">Membrane</keyword>
<dbReference type="AlphaFoldDB" id="C0QS36"/>
<proteinExistence type="predicted"/>
<gene>
    <name evidence="3" type="ordered locus">PERMA_1718</name>
</gene>
<reference evidence="3 4" key="1">
    <citation type="journal article" date="2009" name="J. Bacteriol.">
        <title>Complete and draft genome sequences of six members of the Aquificales.</title>
        <authorList>
            <person name="Reysenbach A.L."/>
            <person name="Hamamura N."/>
            <person name="Podar M."/>
            <person name="Griffiths E."/>
            <person name="Ferreira S."/>
            <person name="Hochstein R."/>
            <person name="Heidelberg J."/>
            <person name="Johnson J."/>
            <person name="Mead D."/>
            <person name="Pohorille A."/>
            <person name="Sarmiento M."/>
            <person name="Schweighofer K."/>
            <person name="Seshadri R."/>
            <person name="Voytek M.A."/>
        </authorList>
    </citation>
    <scope>NUCLEOTIDE SEQUENCE [LARGE SCALE GENOMIC DNA]</scope>
    <source>
        <strain evidence="4">DSM 14350 / EX-H1</strain>
    </source>
</reference>
<dbReference type="Pfam" id="PF11127">
    <property type="entry name" value="YgaP-like_TM"/>
    <property type="match status" value="1"/>
</dbReference>
<keyword evidence="4" id="KW-1185">Reference proteome</keyword>
<evidence type="ECO:0000256" key="1">
    <source>
        <dbReference type="SAM" id="Phobius"/>
    </source>
</evidence>
<protein>
    <recommendedName>
        <fullName evidence="2">Inner membrane protein YgaP-like transmembrane domain-containing protein</fullName>
    </recommendedName>
</protein>
<keyword evidence="1" id="KW-1133">Transmembrane helix</keyword>
<organism evidence="3 4">
    <name type="scientific">Persephonella marina (strain DSM 14350 / EX-H1)</name>
    <dbReference type="NCBI Taxonomy" id="123214"/>
    <lineage>
        <taxon>Bacteria</taxon>
        <taxon>Pseudomonadati</taxon>
        <taxon>Aquificota</taxon>
        <taxon>Aquificia</taxon>
        <taxon>Aquificales</taxon>
        <taxon>Hydrogenothermaceae</taxon>
        <taxon>Persephonella</taxon>
    </lineage>
</organism>
<evidence type="ECO:0000313" key="4">
    <source>
        <dbReference type="Proteomes" id="UP000001366"/>
    </source>
</evidence>
<dbReference type="OrthoDB" id="5405951at2"/>
<name>C0QS36_PERMH</name>
<evidence type="ECO:0000259" key="2">
    <source>
        <dbReference type="Pfam" id="PF11127"/>
    </source>
</evidence>
<dbReference type="PaxDb" id="123214-PERMA_1718"/>
<dbReference type="Proteomes" id="UP000001366">
    <property type="component" value="Chromosome"/>
</dbReference>
<dbReference type="RefSeq" id="WP_012676197.1">
    <property type="nucleotide sequence ID" value="NC_012440.1"/>
</dbReference>
<dbReference type="KEGG" id="pmx:PERMA_1718"/>
<feature type="transmembrane region" description="Helical" evidence="1">
    <location>
        <begin position="6"/>
        <end position="21"/>
    </location>
</feature>
<evidence type="ECO:0000313" key="3">
    <source>
        <dbReference type="EMBL" id="ACO03958.1"/>
    </source>
</evidence>
<accession>C0QS36</accession>
<dbReference type="EMBL" id="CP001230">
    <property type="protein sequence ID" value="ACO03958.1"/>
    <property type="molecule type" value="Genomic_DNA"/>
</dbReference>
<keyword evidence="1" id="KW-0812">Transmembrane</keyword>
<dbReference type="InterPro" id="IPR021309">
    <property type="entry name" value="YgaP-like_TM"/>
</dbReference>